<evidence type="ECO:0000256" key="2">
    <source>
        <dbReference type="SAM" id="MobiDB-lite"/>
    </source>
</evidence>
<organism evidence="3 4">
    <name type="scientific">Phytophthora fragariaefolia</name>
    <dbReference type="NCBI Taxonomy" id="1490495"/>
    <lineage>
        <taxon>Eukaryota</taxon>
        <taxon>Sar</taxon>
        <taxon>Stramenopiles</taxon>
        <taxon>Oomycota</taxon>
        <taxon>Peronosporomycetes</taxon>
        <taxon>Peronosporales</taxon>
        <taxon>Peronosporaceae</taxon>
        <taxon>Phytophthora</taxon>
    </lineage>
</organism>
<feature type="region of interest" description="Disordered" evidence="2">
    <location>
        <begin position="141"/>
        <end position="160"/>
    </location>
</feature>
<protein>
    <submittedName>
        <fullName evidence="3">Unnamed protein product</fullName>
    </submittedName>
</protein>
<gene>
    <name evidence="3" type="ORF">Pfra01_001712600</name>
</gene>
<dbReference type="AlphaFoldDB" id="A0A9W6XTE4"/>
<keyword evidence="4" id="KW-1185">Reference proteome</keyword>
<sequence length="403" mass="45315">MQTISTACAQPLQSRPGLSSDIVRPAFERHVRRLDRTGFAIGVDLTSRQGVKRASASPSSESNSYQSVASTSNGAVTAAEVAGSALVEEPFRTTQSGSNASSSFRTERSLFRDAATDKYFSRKTTAALTMVANCTENEMHDVGQNSPQCKRPRLKTERRREQCRANQARYRQKQLNHAKELELAVQKLRADIPVLKLQKNRLLYGGQQNIWNVVVEYFHVFRFGVPVTLAMDSSEVDSMDVPTDLLENAETRHQFAFLRSAMADDIILGERRGVDVLMNQWFQYSTTFQNLYLQLGRIERVNDNFMTATAMMNATVTEVTLNNVFPHLIDDHALSSRLLGQRLRIPLSLCFEWDSLSCRVSRLETTFNFIKPLMESLCNLSDVALVLENALITRDGAVGFRDL</sequence>
<dbReference type="Proteomes" id="UP001165121">
    <property type="component" value="Unassembled WGS sequence"/>
</dbReference>
<evidence type="ECO:0000313" key="4">
    <source>
        <dbReference type="Proteomes" id="UP001165121"/>
    </source>
</evidence>
<dbReference type="CDD" id="cd14688">
    <property type="entry name" value="bZIP_YAP"/>
    <property type="match status" value="1"/>
</dbReference>
<evidence type="ECO:0000256" key="1">
    <source>
        <dbReference type="SAM" id="Coils"/>
    </source>
</evidence>
<feature type="coiled-coil region" evidence="1">
    <location>
        <begin position="171"/>
        <end position="198"/>
    </location>
</feature>
<evidence type="ECO:0000313" key="3">
    <source>
        <dbReference type="EMBL" id="GMF46493.1"/>
    </source>
</evidence>
<dbReference type="OrthoDB" id="129249at2759"/>
<reference evidence="3" key="1">
    <citation type="submission" date="2023-04" db="EMBL/GenBank/DDBJ databases">
        <title>Phytophthora fragariaefolia NBRC 109709.</title>
        <authorList>
            <person name="Ichikawa N."/>
            <person name="Sato H."/>
            <person name="Tonouchi N."/>
        </authorList>
    </citation>
    <scope>NUCLEOTIDE SEQUENCE</scope>
    <source>
        <strain evidence="3">NBRC 109709</strain>
    </source>
</reference>
<accession>A0A9W6XTE4</accession>
<name>A0A9W6XTE4_9STRA</name>
<keyword evidence="1" id="KW-0175">Coiled coil</keyword>
<dbReference type="EMBL" id="BSXT01001974">
    <property type="protein sequence ID" value="GMF46493.1"/>
    <property type="molecule type" value="Genomic_DNA"/>
</dbReference>
<comment type="caution">
    <text evidence="3">The sequence shown here is derived from an EMBL/GenBank/DDBJ whole genome shotgun (WGS) entry which is preliminary data.</text>
</comment>
<proteinExistence type="predicted"/>